<gene>
    <name evidence="1" type="ORF">BLNAU_15830</name>
</gene>
<accession>A0ABQ9XF42</accession>
<sequence length="997" mass="114695">MPPKHKPNRNPTDSQSTQVINSGCTCISDSHIEDSSSTALSQTGSSNSTDSSSIVSATDVLTIYADDRKYIQISKQILQYEMKRKRINVSTISESTHMEDDETSLPASITSDWRLILQDSVTIYDLRQGCISLFDQINSGLKLIPIEINHAIRFLEYACLHIKHRDRHHNQLLGNIFTEEIDYQSKLVSSLINLLSLPSNTLRTAVLSLLDVSLWNSTDDISFSMTVTGLVPQLFLVLKPHEIPLSDTTIKFHRHLTSIVDYFFSHSSPEKMFSHLKHNRSSCSRKQDASEIIESIFDSFCTYLRYLLTSPVSLTRNRSGFILLSTMRQFDDQTVNCPPSSSPSIRHYFGEIHKNMTEELVSMAGLVSASEAANCLHSGKTNSTNPNQERFVDELRKNMMEEQASSLDLATTRYALNMFFSIPWRGLNEHLWVAMFERFLVGVSEGKRISDLGIQAFLCFMSRRPSEVSLVFCPDGTFSLKIKDTVVSSSKLESKSLWTLFTQTQPHHAAIILDAIRRFLKFTDKTTYVKHIWNEWFPCFINAVDPSKLLFNFESITLHTKLIKMLDEHLTRIRDYASSSKHPLTDQYQSELNELFHAFYNQTKDYIVHLSLHPFALDNEREDMILDFLIAIFQYDRQNSLDEPCREELRKEMDASAISSSSPPFILTSEIACRLSDEEIVNVVDRIVAQLNCDSCLDDDTILQICTFIRMQLSRVYLPDLFRKAGRTTEQYFHTFESLLSLHIEYLERAPIVSLVTTRPDKEPTLDEWDDVDLERVGIVKQLVNQNQLSMLYESKLFVYVIVGFGIRSLLQARHSITRLSQPQLERLLAPSVDSLGKYFIQPRSFEPYEEQRCEDAFVAVCRLCDQSVVAQCVSRIGFFSRVVSGLFNENIDASNSLYRMITDREFYYTMTREDLKAVRRTIPYFLEEGLQDAFDFMFVKEKSRHDPNAQYRTKRRMQLFELNGSVSTSLPGLDVLFQREIQERERRDNTIAGRTT</sequence>
<protein>
    <submittedName>
        <fullName evidence="1">Uncharacterized protein</fullName>
    </submittedName>
</protein>
<comment type="caution">
    <text evidence="1">The sequence shown here is derived from an EMBL/GenBank/DDBJ whole genome shotgun (WGS) entry which is preliminary data.</text>
</comment>
<name>A0ABQ9XF42_9EUKA</name>
<keyword evidence="2" id="KW-1185">Reference proteome</keyword>
<proteinExistence type="predicted"/>
<reference evidence="1 2" key="1">
    <citation type="journal article" date="2022" name="bioRxiv">
        <title>Genomics of Preaxostyla Flagellates Illuminates Evolutionary Transitions and the Path Towards Mitochondrial Loss.</title>
        <authorList>
            <person name="Novak L.V.F."/>
            <person name="Treitli S.C."/>
            <person name="Pyrih J."/>
            <person name="Halakuc P."/>
            <person name="Pipaliya S.V."/>
            <person name="Vacek V."/>
            <person name="Brzon O."/>
            <person name="Soukal P."/>
            <person name="Eme L."/>
            <person name="Dacks J.B."/>
            <person name="Karnkowska A."/>
            <person name="Elias M."/>
            <person name="Hampl V."/>
        </authorList>
    </citation>
    <scope>NUCLEOTIDE SEQUENCE [LARGE SCALE GENOMIC DNA]</scope>
    <source>
        <strain evidence="1">NAU3</strain>
        <tissue evidence="1">Gut</tissue>
    </source>
</reference>
<evidence type="ECO:0000313" key="2">
    <source>
        <dbReference type="Proteomes" id="UP001281761"/>
    </source>
</evidence>
<dbReference type="EMBL" id="JARBJD010000160">
    <property type="protein sequence ID" value="KAK2949227.1"/>
    <property type="molecule type" value="Genomic_DNA"/>
</dbReference>
<organism evidence="1 2">
    <name type="scientific">Blattamonas nauphoetae</name>
    <dbReference type="NCBI Taxonomy" id="2049346"/>
    <lineage>
        <taxon>Eukaryota</taxon>
        <taxon>Metamonada</taxon>
        <taxon>Preaxostyla</taxon>
        <taxon>Oxymonadida</taxon>
        <taxon>Blattamonas</taxon>
    </lineage>
</organism>
<evidence type="ECO:0000313" key="1">
    <source>
        <dbReference type="EMBL" id="KAK2949227.1"/>
    </source>
</evidence>
<dbReference type="Proteomes" id="UP001281761">
    <property type="component" value="Unassembled WGS sequence"/>
</dbReference>